<dbReference type="AlphaFoldDB" id="A0A6C2UNP9"/>
<dbReference type="EMBL" id="CAAHFH010000002">
    <property type="protein sequence ID" value="VGO21910.1"/>
    <property type="molecule type" value="Genomic_DNA"/>
</dbReference>
<evidence type="ECO:0000313" key="1">
    <source>
        <dbReference type="EMBL" id="VGO21910.1"/>
    </source>
</evidence>
<evidence type="ECO:0000313" key="2">
    <source>
        <dbReference type="Proteomes" id="UP000346198"/>
    </source>
</evidence>
<dbReference type="SUPFAM" id="SSF53448">
    <property type="entry name" value="Nucleotide-diphospho-sugar transferases"/>
    <property type="match status" value="1"/>
</dbReference>
<name>A0A6C2UNP9_9BACT</name>
<dbReference type="Gene3D" id="3.90.550.10">
    <property type="entry name" value="Spore Coat Polysaccharide Biosynthesis Protein SpsA, Chain A"/>
    <property type="match status" value="1"/>
</dbReference>
<proteinExistence type="predicted"/>
<reference evidence="1 2" key="1">
    <citation type="submission" date="2019-04" db="EMBL/GenBank/DDBJ databases">
        <authorList>
            <person name="Van Vliet M D."/>
        </authorList>
    </citation>
    <scope>NUCLEOTIDE SEQUENCE [LARGE SCALE GENOMIC DNA]</scope>
    <source>
        <strain evidence="1 2">F21</strain>
    </source>
</reference>
<sequence length="306" mass="33374">MKPTLVIMAAGIGSRYGGLKQIDPVGPSGEIVLDYSVYDAIRAGFGKVVFIIRPDIEADFKNVIGDKLDGRIDVEYVFQTLDNIPDGFSVPAGRTKPWGTGQAVLSARPAVNEPFAVINADDFYGRESFEVLAQQLSTMDAGSTDCCMVGFYIKNTLSPHGGVARGYCDVRDGKLASVVERFNIERKDDGEIRYETDAGLKAMAEDDMVSMNTWGFSPRLFGFLDEGFVEFLGRQGGELKSEYLLPVLIDGMISNGETTVDVLPTNEKWMGVTYSEDKPQVMAGIRALVDAGAYPENLWGCDGKPE</sequence>
<gene>
    <name evidence="1" type="ORF">SCARR_03990</name>
</gene>
<dbReference type="Proteomes" id="UP000346198">
    <property type="component" value="Unassembled WGS sequence"/>
</dbReference>
<accession>A0A6C2UNP9</accession>
<dbReference type="InterPro" id="IPR029044">
    <property type="entry name" value="Nucleotide-diphossugar_trans"/>
</dbReference>
<protein>
    <recommendedName>
        <fullName evidence="3">Nucleotidyl transferase domain-containing protein</fullName>
    </recommendedName>
</protein>
<dbReference type="RefSeq" id="WP_136063339.1">
    <property type="nucleotide sequence ID" value="NZ_CAAHFH010000002.1"/>
</dbReference>
<keyword evidence="2" id="KW-1185">Reference proteome</keyword>
<organism evidence="1 2">
    <name type="scientific">Pontiella sulfatireligans</name>
    <dbReference type="NCBI Taxonomy" id="2750658"/>
    <lineage>
        <taxon>Bacteria</taxon>
        <taxon>Pseudomonadati</taxon>
        <taxon>Kiritimatiellota</taxon>
        <taxon>Kiritimatiellia</taxon>
        <taxon>Kiritimatiellales</taxon>
        <taxon>Pontiellaceae</taxon>
        <taxon>Pontiella</taxon>
    </lineage>
</organism>
<evidence type="ECO:0008006" key="3">
    <source>
        <dbReference type="Google" id="ProtNLM"/>
    </source>
</evidence>